<evidence type="ECO:0000256" key="3">
    <source>
        <dbReference type="ARBA" id="ARBA00023098"/>
    </source>
</evidence>
<evidence type="ECO:0000256" key="6">
    <source>
        <dbReference type="ARBA" id="ARBA00047906"/>
    </source>
</evidence>
<evidence type="ECO:0000313" key="9">
    <source>
        <dbReference type="EMBL" id="OGY43975.1"/>
    </source>
</evidence>
<keyword evidence="3" id="KW-0443">Lipid metabolism</keyword>
<keyword evidence="7" id="KW-0812">Transmembrane</keyword>
<evidence type="ECO:0000256" key="5">
    <source>
        <dbReference type="ARBA" id="ARBA00023315"/>
    </source>
</evidence>
<reference evidence="9 10" key="1">
    <citation type="journal article" date="2016" name="Nat. Commun.">
        <title>Thousands of microbial genomes shed light on interconnected biogeochemical processes in an aquifer system.</title>
        <authorList>
            <person name="Anantharaman K."/>
            <person name="Brown C.T."/>
            <person name="Hug L.A."/>
            <person name="Sharon I."/>
            <person name="Castelle C.J."/>
            <person name="Probst A.J."/>
            <person name="Thomas B.C."/>
            <person name="Singh A."/>
            <person name="Wilkins M.J."/>
            <person name="Karaoz U."/>
            <person name="Brodie E.L."/>
            <person name="Williams K.H."/>
            <person name="Hubbard S.S."/>
            <person name="Banfield J.F."/>
        </authorList>
    </citation>
    <scope>NUCLEOTIDE SEQUENCE [LARGE SCALE GENOMIC DNA]</scope>
</reference>
<dbReference type="EMBL" id="MHIC01000038">
    <property type="protein sequence ID" value="OGY43975.1"/>
    <property type="molecule type" value="Genomic_DNA"/>
</dbReference>
<keyword evidence="4 7" id="KW-0472">Membrane</keyword>
<dbReference type="STRING" id="1797533.A2731_02500"/>
<organism evidence="9 10">
    <name type="scientific">Candidatus Buchananbacteria bacterium RIFCSPHIGHO2_01_FULL_39_8</name>
    <dbReference type="NCBI Taxonomy" id="1797533"/>
    <lineage>
        <taxon>Bacteria</taxon>
        <taxon>Candidatus Buchananiibacteriota</taxon>
    </lineage>
</organism>
<dbReference type="AlphaFoldDB" id="A0A1G1XV65"/>
<dbReference type="SUPFAM" id="SSF69593">
    <property type="entry name" value="Glycerol-3-phosphate (1)-acyltransferase"/>
    <property type="match status" value="1"/>
</dbReference>
<protein>
    <recommendedName>
        <fullName evidence="8">Phospholipid/glycerol acyltransferase domain-containing protein</fullName>
    </recommendedName>
</protein>
<accession>A0A1G1XV65</accession>
<dbReference type="InterPro" id="IPR000872">
    <property type="entry name" value="Tafazzin"/>
</dbReference>
<evidence type="ECO:0000259" key="8">
    <source>
        <dbReference type="SMART" id="SM00563"/>
    </source>
</evidence>
<keyword evidence="2" id="KW-0808">Transferase</keyword>
<keyword evidence="7" id="KW-1133">Transmembrane helix</keyword>
<dbReference type="GO" id="GO:0016020">
    <property type="term" value="C:membrane"/>
    <property type="evidence" value="ECO:0007669"/>
    <property type="project" value="UniProtKB-SubCell"/>
</dbReference>
<comment type="subcellular location">
    <subcellularLocation>
        <location evidence="1">Membrane</location>
        <topology evidence="1">Peripheral membrane protein</topology>
    </subcellularLocation>
</comment>
<sequence length="235" mass="26999">MIELITKLISYGWNILTGLVFWLFMHVLNRTTIIGRENLPKSKNRLIIANHLTMIDSWLISMACVWPQAIWKPYLIPWHLPEEKNFMASQPLKLMCQLWRCIPIHRGSGDFLRKLDQLKTTLQSGSLMIFPEGTRSREPKSGILYNWTRGAAILAHYSKATVVPVAIRGAEDILPIGSYWPRIGKRIVIVIGQPVELSRLYQKHLEEAEEIISEVMKARLQYLLTSASLLLNKKA</sequence>
<evidence type="ECO:0000313" key="10">
    <source>
        <dbReference type="Proteomes" id="UP000176241"/>
    </source>
</evidence>
<evidence type="ECO:0000256" key="1">
    <source>
        <dbReference type="ARBA" id="ARBA00004170"/>
    </source>
</evidence>
<comment type="caution">
    <text evidence="9">The sequence shown here is derived from an EMBL/GenBank/DDBJ whole genome shotgun (WGS) entry which is preliminary data.</text>
</comment>
<dbReference type="SMART" id="SM00563">
    <property type="entry name" value="PlsC"/>
    <property type="match status" value="1"/>
</dbReference>
<evidence type="ECO:0000256" key="7">
    <source>
        <dbReference type="SAM" id="Phobius"/>
    </source>
</evidence>
<comment type="catalytic activity">
    <reaction evidence="6">
        <text>1'-[1,2-diacyl-sn-glycero-3-phospho],3'-[1-acyl-sn-glycero-3-phospho]-glycerol + a 1,2-diacyl-sn-glycero-3-phosphocholine = a cardiolipin + a 1-acyl-sn-glycero-3-phosphocholine</text>
        <dbReference type="Rhea" id="RHEA:33731"/>
        <dbReference type="ChEBI" id="CHEBI:57643"/>
        <dbReference type="ChEBI" id="CHEBI:58168"/>
        <dbReference type="ChEBI" id="CHEBI:62237"/>
        <dbReference type="ChEBI" id="CHEBI:64743"/>
    </reaction>
    <physiologicalReaction direction="left-to-right" evidence="6">
        <dbReference type="Rhea" id="RHEA:33732"/>
    </physiologicalReaction>
    <physiologicalReaction direction="right-to-left" evidence="6">
        <dbReference type="Rhea" id="RHEA:33733"/>
    </physiologicalReaction>
</comment>
<keyword evidence="5" id="KW-0012">Acyltransferase</keyword>
<dbReference type="GO" id="GO:0006644">
    <property type="term" value="P:phospholipid metabolic process"/>
    <property type="evidence" value="ECO:0007669"/>
    <property type="project" value="InterPro"/>
</dbReference>
<feature type="transmembrane region" description="Helical" evidence="7">
    <location>
        <begin position="12"/>
        <end position="28"/>
    </location>
</feature>
<proteinExistence type="predicted"/>
<gene>
    <name evidence="9" type="ORF">A2731_02500</name>
</gene>
<dbReference type="PANTHER" id="PTHR12497">
    <property type="entry name" value="TAZ PROTEIN TAFAZZIN"/>
    <property type="match status" value="1"/>
</dbReference>
<dbReference type="Proteomes" id="UP000176241">
    <property type="component" value="Unassembled WGS sequence"/>
</dbReference>
<dbReference type="GO" id="GO:0008374">
    <property type="term" value="F:O-acyltransferase activity"/>
    <property type="evidence" value="ECO:0007669"/>
    <property type="project" value="TreeGrafter"/>
</dbReference>
<dbReference type="Pfam" id="PF01553">
    <property type="entry name" value="Acyltransferase"/>
    <property type="match status" value="1"/>
</dbReference>
<feature type="domain" description="Phospholipid/glycerol acyltransferase" evidence="8">
    <location>
        <begin position="45"/>
        <end position="170"/>
    </location>
</feature>
<dbReference type="InterPro" id="IPR002123">
    <property type="entry name" value="Plipid/glycerol_acylTrfase"/>
</dbReference>
<evidence type="ECO:0000256" key="4">
    <source>
        <dbReference type="ARBA" id="ARBA00023136"/>
    </source>
</evidence>
<name>A0A1G1XV65_9BACT</name>
<dbReference type="PANTHER" id="PTHR12497:SF0">
    <property type="entry name" value="TAFAZZIN"/>
    <property type="match status" value="1"/>
</dbReference>
<evidence type="ECO:0000256" key="2">
    <source>
        <dbReference type="ARBA" id="ARBA00022679"/>
    </source>
</evidence>
<dbReference type="CDD" id="cd07989">
    <property type="entry name" value="LPLAT_AGPAT-like"/>
    <property type="match status" value="1"/>
</dbReference>